<name>K0T6T7_THAOC</name>
<keyword evidence="4" id="KW-1185">Reference proteome</keyword>
<accession>K0T6T7</accession>
<feature type="transmembrane region" description="Helical" evidence="1">
    <location>
        <begin position="40"/>
        <end position="59"/>
    </location>
</feature>
<dbReference type="Proteomes" id="UP000266841">
    <property type="component" value="Unassembled WGS sequence"/>
</dbReference>
<evidence type="ECO:0000256" key="1">
    <source>
        <dbReference type="SAM" id="Phobius"/>
    </source>
</evidence>
<feature type="chain" id="PRO_5003837739" evidence="2">
    <location>
        <begin position="17"/>
        <end position="73"/>
    </location>
</feature>
<dbReference type="AlphaFoldDB" id="K0T6T7"/>
<keyword evidence="1" id="KW-0812">Transmembrane</keyword>
<evidence type="ECO:0000256" key="2">
    <source>
        <dbReference type="SAM" id="SignalP"/>
    </source>
</evidence>
<proteinExistence type="predicted"/>
<feature type="non-terminal residue" evidence="3">
    <location>
        <position position="73"/>
    </location>
</feature>
<reference evidence="3 4" key="1">
    <citation type="journal article" date="2012" name="Genome Biol.">
        <title>Genome and low-iron response of an oceanic diatom adapted to chronic iron limitation.</title>
        <authorList>
            <person name="Lommer M."/>
            <person name="Specht M."/>
            <person name="Roy A.S."/>
            <person name="Kraemer L."/>
            <person name="Andreson R."/>
            <person name="Gutowska M.A."/>
            <person name="Wolf J."/>
            <person name="Bergner S.V."/>
            <person name="Schilhabel M.B."/>
            <person name="Klostermeier U.C."/>
            <person name="Beiko R.G."/>
            <person name="Rosenstiel P."/>
            <person name="Hippler M."/>
            <person name="Laroche J."/>
        </authorList>
    </citation>
    <scope>NUCLEOTIDE SEQUENCE [LARGE SCALE GENOMIC DNA]</scope>
    <source>
        <strain evidence="3 4">CCMP1005</strain>
    </source>
</reference>
<keyword evidence="2" id="KW-0732">Signal</keyword>
<protein>
    <submittedName>
        <fullName evidence="3">Uncharacterized protein</fullName>
    </submittedName>
</protein>
<gene>
    <name evidence="3" type="ORF">THAOC_12957</name>
</gene>
<dbReference type="EMBL" id="AGNL01015243">
    <property type="protein sequence ID" value="EJK66137.1"/>
    <property type="molecule type" value="Genomic_DNA"/>
</dbReference>
<evidence type="ECO:0000313" key="4">
    <source>
        <dbReference type="Proteomes" id="UP000266841"/>
    </source>
</evidence>
<sequence>MLTTVVGLVMLFFVLAVDDDLVQGIQDNPQRAIKKFAVEYQGIFIFNLFLQSFVIAALVEEMVKYFGYWMVVV</sequence>
<comment type="caution">
    <text evidence="3">The sequence shown here is derived from an EMBL/GenBank/DDBJ whole genome shotgun (WGS) entry which is preliminary data.</text>
</comment>
<keyword evidence="1" id="KW-1133">Transmembrane helix</keyword>
<organism evidence="3 4">
    <name type="scientific">Thalassiosira oceanica</name>
    <name type="common">Marine diatom</name>
    <dbReference type="NCBI Taxonomy" id="159749"/>
    <lineage>
        <taxon>Eukaryota</taxon>
        <taxon>Sar</taxon>
        <taxon>Stramenopiles</taxon>
        <taxon>Ochrophyta</taxon>
        <taxon>Bacillariophyta</taxon>
        <taxon>Coscinodiscophyceae</taxon>
        <taxon>Thalassiosirophycidae</taxon>
        <taxon>Thalassiosirales</taxon>
        <taxon>Thalassiosiraceae</taxon>
        <taxon>Thalassiosira</taxon>
    </lineage>
</organism>
<keyword evidence="1" id="KW-0472">Membrane</keyword>
<evidence type="ECO:0000313" key="3">
    <source>
        <dbReference type="EMBL" id="EJK66137.1"/>
    </source>
</evidence>
<feature type="signal peptide" evidence="2">
    <location>
        <begin position="1"/>
        <end position="16"/>
    </location>
</feature>